<proteinExistence type="predicted"/>
<evidence type="ECO:0000313" key="2">
    <source>
        <dbReference type="EMBL" id="DAD84537.1"/>
    </source>
</evidence>
<evidence type="ECO:0000256" key="1">
    <source>
        <dbReference type="SAM" id="Phobius"/>
    </source>
</evidence>
<keyword evidence="1" id="KW-1133">Transmembrane helix</keyword>
<organism evidence="2">
    <name type="scientific">Siphoviridae sp. ctA4S13</name>
    <dbReference type="NCBI Taxonomy" id="2826179"/>
    <lineage>
        <taxon>Viruses</taxon>
        <taxon>Duplodnaviria</taxon>
        <taxon>Heunggongvirae</taxon>
        <taxon>Uroviricota</taxon>
        <taxon>Caudoviricetes</taxon>
    </lineage>
</organism>
<name>A0A8S5MQE3_9CAUD</name>
<dbReference type="EMBL" id="BK014961">
    <property type="protein sequence ID" value="DAD84537.1"/>
    <property type="molecule type" value="Genomic_DNA"/>
</dbReference>
<reference evidence="2" key="1">
    <citation type="journal article" date="2021" name="Proc. Natl. Acad. Sci. U.S.A.">
        <title>A Catalog of Tens of Thousands of Viruses from Human Metagenomes Reveals Hidden Associations with Chronic Diseases.</title>
        <authorList>
            <person name="Tisza M.J."/>
            <person name="Buck C.B."/>
        </authorList>
    </citation>
    <scope>NUCLEOTIDE SEQUENCE</scope>
    <source>
        <strain evidence="2">CtA4S13</strain>
    </source>
</reference>
<feature type="transmembrane region" description="Helical" evidence="1">
    <location>
        <begin position="6"/>
        <end position="24"/>
    </location>
</feature>
<accession>A0A8S5MQE3</accession>
<protein>
    <submittedName>
        <fullName evidence="2">Uncharacterized protein</fullName>
    </submittedName>
</protein>
<keyword evidence="1" id="KW-0472">Membrane</keyword>
<sequence>MHKMIIEIFFIIYFSIIFDVAKLIKINVKTKQTNRNINI</sequence>
<keyword evidence="1" id="KW-0812">Transmembrane</keyword>